<dbReference type="EMBL" id="JAERQM010000001">
    <property type="protein sequence ID" value="MBU8543389.1"/>
    <property type="molecule type" value="Genomic_DNA"/>
</dbReference>
<proteinExistence type="predicted"/>
<evidence type="ECO:0000313" key="2">
    <source>
        <dbReference type="Proteomes" id="UP000689967"/>
    </source>
</evidence>
<accession>A0ABS6H4K4</accession>
<dbReference type="RefSeq" id="WP_216873654.1">
    <property type="nucleotide sequence ID" value="NZ_JAERQM010000001.1"/>
</dbReference>
<gene>
    <name evidence="1" type="ORF">JJQ90_06705</name>
</gene>
<comment type="caution">
    <text evidence="1">The sequence shown here is derived from an EMBL/GenBank/DDBJ whole genome shotgun (WGS) entry which is preliminary data.</text>
</comment>
<evidence type="ECO:0000313" key="1">
    <source>
        <dbReference type="EMBL" id="MBU8543389.1"/>
    </source>
</evidence>
<protein>
    <submittedName>
        <fullName evidence="1">Prevent-host-death protein</fullName>
    </submittedName>
</protein>
<organism evidence="1 2">
    <name type="scientific">Falsiroseomonas oleicola</name>
    <dbReference type="NCBI Taxonomy" id="2801474"/>
    <lineage>
        <taxon>Bacteria</taxon>
        <taxon>Pseudomonadati</taxon>
        <taxon>Pseudomonadota</taxon>
        <taxon>Alphaproteobacteria</taxon>
        <taxon>Acetobacterales</taxon>
        <taxon>Roseomonadaceae</taxon>
        <taxon>Falsiroseomonas</taxon>
    </lineage>
</organism>
<sequence>MPGPEQNDRPPPRRLGVREFRGNMAGFLRQARQGSSFIITSHDEVLAEIHPPSAPARPPRQPGALRGKIRMAADFDVLPLDVLAAMEAEEG</sequence>
<keyword evidence="2" id="KW-1185">Reference proteome</keyword>
<reference evidence="1 2" key="1">
    <citation type="submission" date="2021-01" db="EMBL/GenBank/DDBJ databases">
        <title>Roseomonas sp. nov, a bacterium isolated from an oil production mixture in Yumen Oilfield.</title>
        <authorList>
            <person name="Wu D."/>
        </authorList>
    </citation>
    <scope>NUCLEOTIDE SEQUENCE [LARGE SCALE GENOMIC DNA]</scope>
    <source>
        <strain evidence="1 2">ROY-5-3</strain>
    </source>
</reference>
<dbReference type="Proteomes" id="UP000689967">
    <property type="component" value="Unassembled WGS sequence"/>
</dbReference>
<name>A0ABS6H4K4_9PROT</name>